<gene>
    <name evidence="3" type="ORF">EAG_09506</name>
</gene>
<dbReference type="EMBL" id="GL435311">
    <property type="protein sequence ID" value="EFN73489.1"/>
    <property type="molecule type" value="Genomic_DNA"/>
</dbReference>
<feature type="transmembrane region" description="Helical" evidence="2">
    <location>
        <begin position="29"/>
        <end position="46"/>
    </location>
</feature>
<evidence type="ECO:0000256" key="2">
    <source>
        <dbReference type="SAM" id="Phobius"/>
    </source>
</evidence>
<keyword evidence="4" id="KW-1185">Reference proteome</keyword>
<keyword evidence="2" id="KW-0812">Transmembrane</keyword>
<dbReference type="Proteomes" id="UP000000311">
    <property type="component" value="Unassembled WGS sequence"/>
</dbReference>
<name>E1ZZ74_CAMFO</name>
<feature type="region of interest" description="Disordered" evidence="1">
    <location>
        <begin position="1"/>
        <end position="21"/>
    </location>
</feature>
<keyword evidence="2" id="KW-1133">Transmembrane helix</keyword>
<keyword evidence="2" id="KW-0472">Membrane</keyword>
<accession>E1ZZ74</accession>
<dbReference type="AlphaFoldDB" id="E1ZZ74"/>
<evidence type="ECO:0000313" key="3">
    <source>
        <dbReference type="EMBL" id="EFN73489.1"/>
    </source>
</evidence>
<evidence type="ECO:0000256" key="1">
    <source>
        <dbReference type="SAM" id="MobiDB-lite"/>
    </source>
</evidence>
<organism evidence="4">
    <name type="scientific">Camponotus floridanus</name>
    <name type="common">Florida carpenter ant</name>
    <dbReference type="NCBI Taxonomy" id="104421"/>
    <lineage>
        <taxon>Eukaryota</taxon>
        <taxon>Metazoa</taxon>
        <taxon>Ecdysozoa</taxon>
        <taxon>Arthropoda</taxon>
        <taxon>Hexapoda</taxon>
        <taxon>Insecta</taxon>
        <taxon>Pterygota</taxon>
        <taxon>Neoptera</taxon>
        <taxon>Endopterygota</taxon>
        <taxon>Hymenoptera</taxon>
        <taxon>Apocrita</taxon>
        <taxon>Aculeata</taxon>
        <taxon>Formicoidea</taxon>
        <taxon>Formicidae</taxon>
        <taxon>Formicinae</taxon>
        <taxon>Camponotus</taxon>
    </lineage>
</organism>
<dbReference type="InParanoid" id="E1ZZ74"/>
<sequence>MHGDGIVGKGLREDEDEEEERRRRRGRRYLSAMAYPSAFAFAPSFACHSTLAKSLAFVQGNFDMCVFDHTVRPTLLVGIHLERGKEENEILRRTYSRHAYALIIRQSRARLEKRLTSKVQDFITQFLVSQSRIDEKFRTCRLIKPLVGVFVILRVADKAGLTTRSILIGPFVRFRVACVRFETSVAAMASDRNQSSPVSRRLNRARSSAGIQRKMGESNQLLRSPDVSNLNFAHA</sequence>
<protein>
    <submittedName>
        <fullName evidence="3">Uncharacterized protein</fullName>
    </submittedName>
</protein>
<proteinExistence type="predicted"/>
<reference evidence="3 4" key="1">
    <citation type="journal article" date="2010" name="Science">
        <title>Genomic comparison of the ants Camponotus floridanus and Harpegnathos saltator.</title>
        <authorList>
            <person name="Bonasio R."/>
            <person name="Zhang G."/>
            <person name="Ye C."/>
            <person name="Mutti N.S."/>
            <person name="Fang X."/>
            <person name="Qin N."/>
            <person name="Donahue G."/>
            <person name="Yang P."/>
            <person name="Li Q."/>
            <person name="Li C."/>
            <person name="Zhang P."/>
            <person name="Huang Z."/>
            <person name="Berger S.L."/>
            <person name="Reinberg D."/>
            <person name="Wang J."/>
            <person name="Liebig J."/>
        </authorList>
    </citation>
    <scope>NUCLEOTIDE SEQUENCE [LARGE SCALE GENOMIC DNA]</scope>
    <source>
        <strain evidence="4">C129</strain>
    </source>
</reference>
<evidence type="ECO:0000313" key="4">
    <source>
        <dbReference type="Proteomes" id="UP000000311"/>
    </source>
</evidence>